<evidence type="ECO:0000313" key="2">
    <source>
        <dbReference type="EMBL" id="TVU02753.1"/>
    </source>
</evidence>
<comment type="caution">
    <text evidence="2">The sequence shown here is derived from an EMBL/GenBank/DDBJ whole genome shotgun (WGS) entry which is preliminary data.</text>
</comment>
<evidence type="ECO:0000256" key="1">
    <source>
        <dbReference type="SAM" id="MobiDB-lite"/>
    </source>
</evidence>
<dbReference type="Gramene" id="TVU02753">
    <property type="protein sequence ID" value="TVU02753"/>
    <property type="gene ID" value="EJB05_51752"/>
</dbReference>
<dbReference type="EMBL" id="RWGY01000286">
    <property type="protein sequence ID" value="TVU02753.1"/>
    <property type="molecule type" value="Genomic_DNA"/>
</dbReference>
<feature type="region of interest" description="Disordered" evidence="1">
    <location>
        <begin position="1"/>
        <end position="43"/>
    </location>
</feature>
<accession>A0A5J9SUQ6</accession>
<dbReference type="AlphaFoldDB" id="A0A5J9SUQ6"/>
<dbReference type="Proteomes" id="UP000324897">
    <property type="component" value="Unassembled WGS sequence"/>
</dbReference>
<reference evidence="2 3" key="1">
    <citation type="journal article" date="2019" name="Sci. Rep.">
        <title>A high-quality genome of Eragrostis curvula grass provides insights into Poaceae evolution and supports new strategies to enhance forage quality.</title>
        <authorList>
            <person name="Carballo J."/>
            <person name="Santos B.A.C.M."/>
            <person name="Zappacosta D."/>
            <person name="Garbus I."/>
            <person name="Selva J.P."/>
            <person name="Gallo C.A."/>
            <person name="Diaz A."/>
            <person name="Albertini E."/>
            <person name="Caccamo M."/>
            <person name="Echenique V."/>
        </authorList>
    </citation>
    <scope>NUCLEOTIDE SEQUENCE [LARGE SCALE GENOMIC DNA]</scope>
    <source>
        <strain evidence="3">cv. Victoria</strain>
        <tissue evidence="2">Leaf</tissue>
    </source>
</reference>
<proteinExistence type="predicted"/>
<organism evidence="2 3">
    <name type="scientific">Eragrostis curvula</name>
    <name type="common">weeping love grass</name>
    <dbReference type="NCBI Taxonomy" id="38414"/>
    <lineage>
        <taxon>Eukaryota</taxon>
        <taxon>Viridiplantae</taxon>
        <taxon>Streptophyta</taxon>
        <taxon>Embryophyta</taxon>
        <taxon>Tracheophyta</taxon>
        <taxon>Spermatophyta</taxon>
        <taxon>Magnoliopsida</taxon>
        <taxon>Liliopsida</taxon>
        <taxon>Poales</taxon>
        <taxon>Poaceae</taxon>
        <taxon>PACMAD clade</taxon>
        <taxon>Chloridoideae</taxon>
        <taxon>Eragrostideae</taxon>
        <taxon>Eragrostidinae</taxon>
        <taxon>Eragrostis</taxon>
    </lineage>
</organism>
<keyword evidence="3" id="KW-1185">Reference proteome</keyword>
<protein>
    <submittedName>
        <fullName evidence="2">Uncharacterized protein</fullName>
    </submittedName>
</protein>
<gene>
    <name evidence="2" type="ORF">EJB05_51752</name>
</gene>
<sequence length="66" mass="7314">MPRTKSGAARTTERLGLVRPAHRSERSPNPPPPPASTEDSGGILVIYEERPRVYINMSNISQSLDR</sequence>
<evidence type="ECO:0000313" key="3">
    <source>
        <dbReference type="Proteomes" id="UP000324897"/>
    </source>
</evidence>
<name>A0A5J9SUQ6_9POAL</name>